<keyword evidence="4" id="KW-1185">Reference proteome</keyword>
<sequence length="161" mass="16985">MSRLIALFAAGLVLAACSSSESPAPAPAADKAATETASAPAPAPAAPAAPEIPVGECGDQGSRPAEERIANTPKWSTASELENFGFDVYRGDSEEGPFERLTGSPILGAGTSDEPHQYSFRDDSIDPCKDYWYYVEAISTSGAREKFTPTFRAPAKRRAAE</sequence>
<dbReference type="AlphaFoldDB" id="A0A4R3LL99"/>
<comment type="caution">
    <text evidence="3">The sequence shown here is derived from an EMBL/GenBank/DDBJ whole genome shotgun (WGS) entry which is preliminary data.</text>
</comment>
<evidence type="ECO:0008006" key="5">
    <source>
        <dbReference type="Google" id="ProtNLM"/>
    </source>
</evidence>
<evidence type="ECO:0000256" key="2">
    <source>
        <dbReference type="SAM" id="SignalP"/>
    </source>
</evidence>
<feature type="compositionally biased region" description="Low complexity" evidence="1">
    <location>
        <begin position="19"/>
        <end position="40"/>
    </location>
</feature>
<dbReference type="Gene3D" id="2.60.40.10">
    <property type="entry name" value="Immunoglobulins"/>
    <property type="match status" value="1"/>
</dbReference>
<dbReference type="OrthoDB" id="5957721at2"/>
<gene>
    <name evidence="3" type="ORF">EDC25_10367</name>
</gene>
<protein>
    <recommendedName>
        <fullName evidence="5">Fibronectin type-III domain-containing protein</fullName>
    </recommendedName>
</protein>
<evidence type="ECO:0000313" key="4">
    <source>
        <dbReference type="Proteomes" id="UP000294599"/>
    </source>
</evidence>
<keyword evidence="2" id="KW-0732">Signal</keyword>
<dbReference type="PROSITE" id="PS51257">
    <property type="entry name" value="PROKAR_LIPOPROTEIN"/>
    <property type="match status" value="1"/>
</dbReference>
<feature type="region of interest" description="Disordered" evidence="1">
    <location>
        <begin position="92"/>
        <end position="121"/>
    </location>
</feature>
<feature type="signal peptide" evidence="2">
    <location>
        <begin position="1"/>
        <end position="15"/>
    </location>
</feature>
<dbReference type="RefSeq" id="WP_123522705.1">
    <property type="nucleotide sequence ID" value="NZ_JBHLWF010000007.1"/>
</dbReference>
<feature type="chain" id="PRO_5030099330" description="Fibronectin type-III domain-containing protein" evidence="2">
    <location>
        <begin position="16"/>
        <end position="161"/>
    </location>
</feature>
<dbReference type="InterPro" id="IPR013783">
    <property type="entry name" value="Ig-like_fold"/>
</dbReference>
<feature type="region of interest" description="Disordered" evidence="1">
    <location>
        <begin position="19"/>
        <end position="76"/>
    </location>
</feature>
<reference evidence="3 4" key="1">
    <citation type="submission" date="2019-03" db="EMBL/GenBank/DDBJ databases">
        <title>Genomic Encyclopedia of Type Strains, Phase IV (KMG-IV): sequencing the most valuable type-strain genomes for metagenomic binning, comparative biology and taxonomic classification.</title>
        <authorList>
            <person name="Goeker M."/>
        </authorList>
    </citation>
    <scope>NUCLEOTIDE SEQUENCE [LARGE SCALE GENOMIC DNA]</scope>
    <source>
        <strain evidence="3 4">DSM 21944</strain>
    </source>
</reference>
<dbReference type="Proteomes" id="UP000294599">
    <property type="component" value="Unassembled WGS sequence"/>
</dbReference>
<organism evidence="3 4">
    <name type="scientific">Pseudofulvimonas gallinarii</name>
    <dbReference type="NCBI Taxonomy" id="634155"/>
    <lineage>
        <taxon>Bacteria</taxon>
        <taxon>Pseudomonadati</taxon>
        <taxon>Pseudomonadota</taxon>
        <taxon>Gammaproteobacteria</taxon>
        <taxon>Lysobacterales</taxon>
        <taxon>Rhodanobacteraceae</taxon>
        <taxon>Pseudofulvimonas</taxon>
    </lineage>
</organism>
<dbReference type="EMBL" id="SMAF01000003">
    <property type="protein sequence ID" value="TCT00299.1"/>
    <property type="molecule type" value="Genomic_DNA"/>
</dbReference>
<proteinExistence type="predicted"/>
<name>A0A4R3LL99_9GAMM</name>
<evidence type="ECO:0000256" key="1">
    <source>
        <dbReference type="SAM" id="MobiDB-lite"/>
    </source>
</evidence>
<evidence type="ECO:0000313" key="3">
    <source>
        <dbReference type="EMBL" id="TCT00299.1"/>
    </source>
</evidence>
<accession>A0A4R3LL99</accession>